<dbReference type="PIRSF" id="PIRSF029895">
    <property type="entry name" value="SpoIV"/>
    <property type="match status" value="1"/>
</dbReference>
<keyword evidence="1" id="KW-0812">Transmembrane</keyword>
<evidence type="ECO:0000256" key="1">
    <source>
        <dbReference type="SAM" id="Phobius"/>
    </source>
</evidence>
<evidence type="ECO:0000313" key="3">
    <source>
        <dbReference type="Proteomes" id="UP000219546"/>
    </source>
</evidence>
<name>A0A285CLJ0_9BACI</name>
<organism evidence="2 3">
    <name type="scientific">Bacillus oleivorans</name>
    <dbReference type="NCBI Taxonomy" id="1448271"/>
    <lineage>
        <taxon>Bacteria</taxon>
        <taxon>Bacillati</taxon>
        <taxon>Bacillota</taxon>
        <taxon>Bacilli</taxon>
        <taxon>Bacillales</taxon>
        <taxon>Bacillaceae</taxon>
        <taxon>Bacillus</taxon>
    </lineage>
</organism>
<accession>A0A285CLJ0</accession>
<keyword evidence="3" id="KW-1185">Reference proteome</keyword>
<dbReference type="OrthoDB" id="1640349at2"/>
<dbReference type="NCBIfam" id="TIGR02876">
    <property type="entry name" value="spore_yqfD"/>
    <property type="match status" value="1"/>
</dbReference>
<keyword evidence="1" id="KW-0472">Membrane</keyword>
<protein>
    <submittedName>
        <fullName evidence="2">Similar to stage IV sporulation protein</fullName>
    </submittedName>
</protein>
<dbReference type="Proteomes" id="UP000219546">
    <property type="component" value="Unassembled WGS sequence"/>
</dbReference>
<dbReference type="RefSeq" id="WP_097157286.1">
    <property type="nucleotide sequence ID" value="NZ_JBEPMQ010000013.1"/>
</dbReference>
<reference evidence="2 3" key="1">
    <citation type="submission" date="2017-08" db="EMBL/GenBank/DDBJ databases">
        <authorList>
            <person name="de Groot N.N."/>
        </authorList>
    </citation>
    <scope>NUCLEOTIDE SEQUENCE [LARGE SCALE GENOMIC DNA]</scope>
    <source>
        <strain evidence="2 3">JC228</strain>
    </source>
</reference>
<dbReference type="InterPro" id="IPR010690">
    <property type="entry name" value="YqfD"/>
</dbReference>
<dbReference type="AlphaFoldDB" id="A0A285CLJ0"/>
<keyword evidence="1" id="KW-1133">Transmembrane helix</keyword>
<proteinExistence type="predicted"/>
<evidence type="ECO:0000313" key="2">
    <source>
        <dbReference type="EMBL" id="SNX67873.1"/>
    </source>
</evidence>
<dbReference type="EMBL" id="OAOP01000002">
    <property type="protein sequence ID" value="SNX67873.1"/>
    <property type="molecule type" value="Genomic_DNA"/>
</dbReference>
<dbReference type="Pfam" id="PF06898">
    <property type="entry name" value="YqfD"/>
    <property type="match status" value="1"/>
</dbReference>
<gene>
    <name evidence="2" type="ORF">SAMN05877753_10277</name>
</gene>
<feature type="transmembrane region" description="Helical" evidence="1">
    <location>
        <begin position="85"/>
        <end position="110"/>
    </location>
</feature>
<sequence length="395" mass="45286">MKNQWIHFFYGYVTAKVTGKGLERFLNRLSRQGILIWNVRRIDEDTITFQLVLNKLYPLRRAVRKSNLSVHFIDKHGFPFLLKRLFFNSGFLVGFVGFFVLLFLLSNMIWGIQIEGAGPKTEEQISKELDKLGVEVGSLQFLTDSPEEIQRILTNNIPAITWVGVKLDGTVYRLRVVEKNEPERELETGPQHLVATKKGTIVSMYVKKGQPMIVVNDFVRPGQLLVSGVMGTEDKMQYIAAEGQIMAETWYRAEVTVPLKKELAVMTGNEKDKRYIQFGNWDLQIWGFGEPDFKEYEEDTTVHPFQFLRWQLPISYKEIEINEIEKAVHQISESDAVKTGIEIAKKDLLSNLGEEAKIKGENILHKEVQNGKVKLTILFQVIENIAKGQPIIQGD</sequence>